<dbReference type="PANTHER" id="PTHR44051">
    <property type="entry name" value="GLUTATHIONE S-TRANSFERASE-RELATED"/>
    <property type="match status" value="1"/>
</dbReference>
<dbReference type="Gene3D" id="1.20.1050.10">
    <property type="match status" value="1"/>
</dbReference>
<dbReference type="InterPro" id="IPR040079">
    <property type="entry name" value="Glutathione_S-Trfase"/>
</dbReference>
<dbReference type="InterPro" id="IPR010987">
    <property type="entry name" value="Glutathione-S-Trfase_C-like"/>
</dbReference>
<dbReference type="InterPro" id="IPR036282">
    <property type="entry name" value="Glutathione-S-Trfase_C_sf"/>
</dbReference>
<dbReference type="PANTHER" id="PTHR44051:SF20">
    <property type="entry name" value="GLUTATHIONE TRANSFERASE 1 (EUROFUNG)"/>
    <property type="match status" value="1"/>
</dbReference>
<accession>A0A1D9QM41</accession>
<evidence type="ECO:0000256" key="5">
    <source>
        <dbReference type="RuleBase" id="RU003494"/>
    </source>
</evidence>
<evidence type="ECO:0000256" key="3">
    <source>
        <dbReference type="ARBA" id="ARBA00022679"/>
    </source>
</evidence>
<sequence>MTQPIEVWTSIPGPNPWKVIILLEELGIPYVIKEVRFEDVKKPPFIDINPNGRAPAIIDPNTDLTLWESGAILQYLVKQYDTEKKLTCEKLQDEHLLNQWLMFQMSGQGPYFGQCGWFNILHSEKIPSAIERYNNEVARILGVLERSLEGKQWLVGDKFTFADLSFAPWNDRIDTLFSYPPCSYEDNLLRKFPNVDAWHKRITERPAWKRSMIDREKRMATLGLMPNGMPKGVSNMEEYVAKMEAEGDA</sequence>
<evidence type="ECO:0000256" key="4">
    <source>
        <dbReference type="ARBA" id="ARBA00047960"/>
    </source>
</evidence>
<dbReference type="SFLD" id="SFLDS00019">
    <property type="entry name" value="Glutathione_Transferase_(cytos"/>
    <property type="match status" value="1"/>
</dbReference>
<dbReference type="SUPFAM" id="SSF47616">
    <property type="entry name" value="GST C-terminal domain-like"/>
    <property type="match status" value="1"/>
</dbReference>
<feature type="domain" description="GST C-terminal" evidence="7">
    <location>
        <begin position="90"/>
        <end position="223"/>
    </location>
</feature>
<dbReference type="InterPro" id="IPR004046">
    <property type="entry name" value="GST_C"/>
</dbReference>
<evidence type="ECO:0000259" key="7">
    <source>
        <dbReference type="PROSITE" id="PS50405"/>
    </source>
</evidence>
<dbReference type="SUPFAM" id="SSF52833">
    <property type="entry name" value="Thioredoxin-like"/>
    <property type="match status" value="1"/>
</dbReference>
<dbReference type="CDD" id="cd03048">
    <property type="entry name" value="GST_N_Ure2p_like"/>
    <property type="match status" value="1"/>
</dbReference>
<dbReference type="InterPro" id="IPR036249">
    <property type="entry name" value="Thioredoxin-like_sf"/>
</dbReference>
<feature type="domain" description="GST N-terminal" evidence="6">
    <location>
        <begin position="3"/>
        <end position="84"/>
    </location>
</feature>
<dbReference type="Pfam" id="PF00043">
    <property type="entry name" value="GST_C"/>
    <property type="match status" value="1"/>
</dbReference>
<protein>
    <recommendedName>
        <fullName evidence="2">glutathione transferase</fullName>
        <ecNumber evidence="2">2.5.1.18</ecNumber>
    </recommendedName>
</protein>
<dbReference type="Proteomes" id="UP000177798">
    <property type="component" value="Chromosome 16"/>
</dbReference>
<comment type="similarity">
    <text evidence="1 5">Belongs to the GST superfamily.</text>
</comment>
<organism evidence="8 9">
    <name type="scientific">Sclerotinia sclerotiorum (strain ATCC 18683 / 1980 / Ss-1)</name>
    <name type="common">White mold</name>
    <name type="synonym">Whetzelinia sclerotiorum</name>
    <dbReference type="NCBI Taxonomy" id="665079"/>
    <lineage>
        <taxon>Eukaryota</taxon>
        <taxon>Fungi</taxon>
        <taxon>Dikarya</taxon>
        <taxon>Ascomycota</taxon>
        <taxon>Pezizomycotina</taxon>
        <taxon>Leotiomycetes</taxon>
        <taxon>Helotiales</taxon>
        <taxon>Sclerotiniaceae</taxon>
        <taxon>Sclerotinia</taxon>
    </lineage>
</organism>
<dbReference type="PROSITE" id="PS50405">
    <property type="entry name" value="GST_CTER"/>
    <property type="match status" value="1"/>
</dbReference>
<gene>
    <name evidence="8" type="ORF">sscle_16g107740</name>
</gene>
<reference evidence="9" key="1">
    <citation type="journal article" date="2017" name="Genome Biol. Evol.">
        <title>The complete genome sequence of the phytopathogenic fungus Sclerotinia sclerotiorum reveals insights into the genome architecture of broad host range pathogens.</title>
        <authorList>
            <person name="Derbyshire M."/>
            <person name="Denton-Giles M."/>
            <person name="Hegedus D."/>
            <person name="Seifbarghy S."/>
            <person name="Rollins J."/>
            <person name="van Kan J."/>
            <person name="Seidl M.F."/>
            <person name="Faino L."/>
            <person name="Mbengue M."/>
            <person name="Navaud O."/>
            <person name="Raffaele S."/>
            <person name="Hammond-Kosack K."/>
            <person name="Heard S."/>
            <person name="Oliver R."/>
        </authorList>
    </citation>
    <scope>NUCLEOTIDE SEQUENCE [LARGE SCALE GENOMIC DNA]</scope>
    <source>
        <strain evidence="9">ATCC 18683 / 1980 / Ss-1</strain>
    </source>
</reference>
<dbReference type="Pfam" id="PF02798">
    <property type="entry name" value="GST_N"/>
    <property type="match status" value="1"/>
</dbReference>
<evidence type="ECO:0000259" key="6">
    <source>
        <dbReference type="PROSITE" id="PS50404"/>
    </source>
</evidence>
<dbReference type="EMBL" id="CP017829">
    <property type="protein sequence ID" value="APA16004.1"/>
    <property type="molecule type" value="Genomic_DNA"/>
</dbReference>
<comment type="catalytic activity">
    <reaction evidence="4">
        <text>RX + glutathione = an S-substituted glutathione + a halide anion + H(+)</text>
        <dbReference type="Rhea" id="RHEA:16437"/>
        <dbReference type="ChEBI" id="CHEBI:15378"/>
        <dbReference type="ChEBI" id="CHEBI:16042"/>
        <dbReference type="ChEBI" id="CHEBI:17792"/>
        <dbReference type="ChEBI" id="CHEBI:57925"/>
        <dbReference type="ChEBI" id="CHEBI:90779"/>
        <dbReference type="EC" id="2.5.1.18"/>
    </reaction>
</comment>
<evidence type="ECO:0000313" key="8">
    <source>
        <dbReference type="EMBL" id="APA16004.1"/>
    </source>
</evidence>
<dbReference type="SFLD" id="SFLDG01151">
    <property type="entry name" value="Main.2:_Nu-like"/>
    <property type="match status" value="1"/>
</dbReference>
<dbReference type="EC" id="2.5.1.18" evidence="2"/>
<dbReference type="PROSITE" id="PS50404">
    <property type="entry name" value="GST_NTER"/>
    <property type="match status" value="1"/>
</dbReference>
<dbReference type="AlphaFoldDB" id="A0A1D9QM41"/>
<dbReference type="SFLD" id="SFLDG00358">
    <property type="entry name" value="Main_(cytGST)"/>
    <property type="match status" value="1"/>
</dbReference>
<dbReference type="OrthoDB" id="422574at2759"/>
<dbReference type="VEuPathDB" id="FungiDB:sscle_16g107740"/>
<evidence type="ECO:0000256" key="1">
    <source>
        <dbReference type="ARBA" id="ARBA00007409"/>
    </source>
</evidence>
<keyword evidence="3" id="KW-0808">Transferase</keyword>
<dbReference type="GO" id="GO:0004364">
    <property type="term" value="F:glutathione transferase activity"/>
    <property type="evidence" value="ECO:0007669"/>
    <property type="project" value="UniProtKB-EC"/>
</dbReference>
<proteinExistence type="inferred from homology"/>
<evidence type="ECO:0000313" key="9">
    <source>
        <dbReference type="Proteomes" id="UP000177798"/>
    </source>
</evidence>
<name>A0A1D9QM41_SCLS1</name>
<dbReference type="InterPro" id="IPR004045">
    <property type="entry name" value="Glutathione_S-Trfase_N"/>
</dbReference>
<dbReference type="Gene3D" id="3.40.30.10">
    <property type="entry name" value="Glutaredoxin"/>
    <property type="match status" value="1"/>
</dbReference>
<evidence type="ECO:0000256" key="2">
    <source>
        <dbReference type="ARBA" id="ARBA00012452"/>
    </source>
</evidence>
<dbReference type="CDD" id="cd10293">
    <property type="entry name" value="GST_C_Ure2p"/>
    <property type="match status" value="1"/>
</dbReference>